<organism evidence="2 3">
    <name type="scientific">Sphingomonas leidyi</name>
    <dbReference type="NCBI Taxonomy" id="68569"/>
    <lineage>
        <taxon>Bacteria</taxon>
        <taxon>Pseudomonadati</taxon>
        <taxon>Pseudomonadota</taxon>
        <taxon>Alphaproteobacteria</taxon>
        <taxon>Sphingomonadales</taxon>
        <taxon>Sphingomonadaceae</taxon>
        <taxon>Sphingomonas</taxon>
    </lineage>
</organism>
<proteinExistence type="predicted"/>
<evidence type="ECO:0000313" key="3">
    <source>
        <dbReference type="Proteomes" id="UP000564677"/>
    </source>
</evidence>
<reference evidence="2 3" key="1">
    <citation type="submission" date="2020-03" db="EMBL/GenBank/DDBJ databases">
        <title>Genomic Encyclopedia of Type Strains, Phase IV (KMG-IV): sequencing the most valuable type-strain genomes for metagenomic binning, comparative biology and taxonomic classification.</title>
        <authorList>
            <person name="Goeker M."/>
        </authorList>
    </citation>
    <scope>NUCLEOTIDE SEQUENCE [LARGE SCALE GENOMIC DNA]</scope>
    <source>
        <strain evidence="2 3">DSM 4733</strain>
    </source>
</reference>
<protein>
    <recommendedName>
        <fullName evidence="4">DUF2268 domain-containing protein</fullName>
    </recommendedName>
</protein>
<dbReference type="EMBL" id="JAASQV010000001">
    <property type="protein sequence ID" value="NIJ64381.1"/>
    <property type="molecule type" value="Genomic_DNA"/>
</dbReference>
<dbReference type="RefSeq" id="WP_167298743.1">
    <property type="nucleotide sequence ID" value="NZ_JAASQV010000001.1"/>
</dbReference>
<keyword evidence="1" id="KW-0732">Signal</keyword>
<keyword evidence="3" id="KW-1185">Reference proteome</keyword>
<dbReference type="Proteomes" id="UP000564677">
    <property type="component" value="Unassembled WGS sequence"/>
</dbReference>
<comment type="caution">
    <text evidence="2">The sequence shown here is derived from an EMBL/GenBank/DDBJ whole genome shotgun (WGS) entry which is preliminary data.</text>
</comment>
<evidence type="ECO:0008006" key="4">
    <source>
        <dbReference type="Google" id="ProtNLM"/>
    </source>
</evidence>
<name>A0A7X5UZ53_9SPHN</name>
<dbReference type="AlphaFoldDB" id="A0A7X5UZ53"/>
<gene>
    <name evidence="2" type="ORF">FHR20_001312</name>
</gene>
<evidence type="ECO:0000256" key="1">
    <source>
        <dbReference type="SAM" id="SignalP"/>
    </source>
</evidence>
<feature type="chain" id="PRO_5031156049" description="DUF2268 domain-containing protein" evidence="1">
    <location>
        <begin position="20"/>
        <end position="305"/>
    </location>
</feature>
<sequence>MTRSILLAAALFAAAPAAAQAPAFQSQVEAFDDFATASTVMPPAERVKAFRAKFDALLPGFYEPRFGATEAQYDARVQKALEGYPATRDKLLAAARDFTGAYATANARFRSVFPDYAPTMPIYLIHSLGEMDGGTRELRGRTVAIFGADMIARIHDGGTIGPFLDHELFHFHHARYFPDCPALWCSLWQEGLAVYVAARMNPGADDRALLLTFPRPIRPEVEPKLAQAMCLVRTKLGSTDQQDYATFFFGRGGKAQGGWPPRFGYYLGYVLARQLGDTMTLDALARLPPEQVKAKLEAALAAYRC</sequence>
<evidence type="ECO:0000313" key="2">
    <source>
        <dbReference type="EMBL" id="NIJ64381.1"/>
    </source>
</evidence>
<feature type="signal peptide" evidence="1">
    <location>
        <begin position="1"/>
        <end position="19"/>
    </location>
</feature>
<accession>A0A7X5UZ53</accession>